<keyword evidence="1" id="KW-0808">Transferase</keyword>
<gene>
    <name evidence="4" type="ORF">SAMN05216516_105166</name>
</gene>
<accession>A0A1I4Y2Q5</accession>
<keyword evidence="2" id="KW-0012">Acyltransferase</keyword>
<dbReference type="AlphaFoldDB" id="A0A1I4Y2Q5"/>
<feature type="domain" description="N-acetyltransferase" evidence="3">
    <location>
        <begin position="1"/>
        <end position="140"/>
    </location>
</feature>
<dbReference type="GO" id="GO:0016747">
    <property type="term" value="F:acyltransferase activity, transferring groups other than amino-acyl groups"/>
    <property type="evidence" value="ECO:0007669"/>
    <property type="project" value="InterPro"/>
</dbReference>
<dbReference type="PROSITE" id="PS51186">
    <property type="entry name" value="GNAT"/>
    <property type="match status" value="1"/>
</dbReference>
<evidence type="ECO:0000313" key="5">
    <source>
        <dbReference type="Proteomes" id="UP000242222"/>
    </source>
</evidence>
<evidence type="ECO:0000256" key="1">
    <source>
        <dbReference type="ARBA" id="ARBA00022679"/>
    </source>
</evidence>
<evidence type="ECO:0000313" key="4">
    <source>
        <dbReference type="EMBL" id="SFN32275.1"/>
    </source>
</evidence>
<keyword evidence="5" id="KW-1185">Reference proteome</keyword>
<sequence>MEIRRYIEEDRPFLRTLYLASRKANWHWLNASAWQLEDFDQIIIGERVWVAIEQGYRVGFAAVSVNDNFLHSLYIAPGWQRRGIGSALLDEVETTFTSIGALKCLSANTAALAFYLQRGWHRVSSGESELGSYELMHLRK</sequence>
<dbReference type="STRING" id="1367852.SAMN05216516_105166"/>
<dbReference type="InterPro" id="IPR016181">
    <property type="entry name" value="Acyl_CoA_acyltransferase"/>
</dbReference>
<keyword evidence="4" id="KW-0687">Ribonucleoprotein</keyword>
<dbReference type="PANTHER" id="PTHR43877:SF1">
    <property type="entry name" value="ACETYLTRANSFERASE"/>
    <property type="match status" value="1"/>
</dbReference>
<proteinExistence type="predicted"/>
<dbReference type="EMBL" id="FOVC01000005">
    <property type="protein sequence ID" value="SFN32275.1"/>
    <property type="molecule type" value="Genomic_DNA"/>
</dbReference>
<dbReference type="Pfam" id="PF00583">
    <property type="entry name" value="Acetyltransf_1"/>
    <property type="match status" value="1"/>
</dbReference>
<dbReference type="PANTHER" id="PTHR43877">
    <property type="entry name" value="AMINOALKYLPHOSPHONATE N-ACETYLTRANSFERASE-RELATED-RELATED"/>
    <property type="match status" value="1"/>
</dbReference>
<dbReference type="Proteomes" id="UP000242222">
    <property type="component" value="Unassembled WGS sequence"/>
</dbReference>
<dbReference type="Gene3D" id="3.40.630.30">
    <property type="match status" value="1"/>
</dbReference>
<reference evidence="5" key="1">
    <citation type="submission" date="2016-10" db="EMBL/GenBank/DDBJ databases">
        <authorList>
            <person name="Varghese N."/>
            <person name="Submissions S."/>
        </authorList>
    </citation>
    <scope>NUCLEOTIDE SEQUENCE [LARGE SCALE GENOMIC DNA]</scope>
    <source>
        <strain evidence="5">N6PO6</strain>
    </source>
</reference>
<dbReference type="CDD" id="cd04301">
    <property type="entry name" value="NAT_SF"/>
    <property type="match status" value="1"/>
</dbReference>
<evidence type="ECO:0000256" key="2">
    <source>
        <dbReference type="ARBA" id="ARBA00023315"/>
    </source>
</evidence>
<dbReference type="OrthoDB" id="9789605at2"/>
<dbReference type="SUPFAM" id="SSF55729">
    <property type="entry name" value="Acyl-CoA N-acyltransferases (Nat)"/>
    <property type="match status" value="1"/>
</dbReference>
<dbReference type="InterPro" id="IPR050832">
    <property type="entry name" value="Bact_Acetyltransf"/>
</dbReference>
<evidence type="ECO:0000259" key="3">
    <source>
        <dbReference type="PROSITE" id="PS51186"/>
    </source>
</evidence>
<dbReference type="InterPro" id="IPR000182">
    <property type="entry name" value="GNAT_dom"/>
</dbReference>
<dbReference type="RefSeq" id="WP_092877548.1">
    <property type="nucleotide sequence ID" value="NZ_FOVC01000005.1"/>
</dbReference>
<organism evidence="4 5">
    <name type="scientific">Izhakiella capsodis</name>
    <dbReference type="NCBI Taxonomy" id="1367852"/>
    <lineage>
        <taxon>Bacteria</taxon>
        <taxon>Pseudomonadati</taxon>
        <taxon>Pseudomonadota</taxon>
        <taxon>Gammaproteobacteria</taxon>
        <taxon>Enterobacterales</taxon>
        <taxon>Erwiniaceae</taxon>
        <taxon>Izhakiella</taxon>
    </lineage>
</organism>
<name>A0A1I4Y2Q5_9GAMM</name>
<protein>
    <submittedName>
        <fullName evidence="4">Ribosomal protein S18 acetylase RimI</fullName>
    </submittedName>
</protein>
<dbReference type="GO" id="GO:0005840">
    <property type="term" value="C:ribosome"/>
    <property type="evidence" value="ECO:0007669"/>
    <property type="project" value="UniProtKB-KW"/>
</dbReference>
<keyword evidence="4" id="KW-0689">Ribosomal protein</keyword>